<feature type="transmembrane region" description="Helical" evidence="8">
    <location>
        <begin position="254"/>
        <end position="272"/>
    </location>
</feature>
<reference evidence="12" key="1">
    <citation type="submission" date="2021-02" db="EMBL/GenBank/DDBJ databases">
        <authorList>
            <person name="Nowell W R."/>
        </authorList>
    </citation>
    <scope>NUCLEOTIDE SEQUENCE</scope>
    <source>
        <strain evidence="12">Ploen Becks lab</strain>
    </source>
</reference>
<evidence type="ECO:0000256" key="9">
    <source>
        <dbReference type="SAM" id="SignalP"/>
    </source>
</evidence>
<feature type="transmembrane region" description="Helical" evidence="8">
    <location>
        <begin position="212"/>
        <end position="233"/>
    </location>
</feature>
<feature type="transmembrane region" description="Helical" evidence="8">
    <location>
        <begin position="409"/>
        <end position="431"/>
    </location>
</feature>
<keyword evidence="4 9" id="KW-0732">Signal</keyword>
<evidence type="ECO:0000256" key="2">
    <source>
        <dbReference type="ARBA" id="ARBA00022448"/>
    </source>
</evidence>
<dbReference type="PROSITE" id="PS50939">
    <property type="entry name" value="CYTOCHROME_B561"/>
    <property type="match status" value="1"/>
</dbReference>
<evidence type="ECO:0000259" key="11">
    <source>
        <dbReference type="PROSITE" id="PS50939"/>
    </source>
</evidence>
<dbReference type="CDD" id="cd08760">
    <property type="entry name" value="Cyt_b561_FRRS1_like"/>
    <property type="match status" value="1"/>
</dbReference>
<dbReference type="Pfam" id="PF03351">
    <property type="entry name" value="DOMON"/>
    <property type="match status" value="1"/>
</dbReference>
<comment type="caution">
    <text evidence="12">The sequence shown here is derived from an EMBL/GenBank/DDBJ whole genome shotgun (WGS) entry which is preliminary data.</text>
</comment>
<dbReference type="EMBL" id="CAJNOC010004917">
    <property type="protein sequence ID" value="CAF1037294.1"/>
    <property type="molecule type" value="Genomic_DNA"/>
</dbReference>
<feature type="domain" description="DOMON" evidence="10">
    <location>
        <begin position="46"/>
        <end position="168"/>
    </location>
</feature>
<feature type="transmembrane region" description="Helical" evidence="8">
    <location>
        <begin position="287"/>
        <end position="309"/>
    </location>
</feature>
<keyword evidence="7 8" id="KW-0472">Membrane</keyword>
<evidence type="ECO:0000256" key="3">
    <source>
        <dbReference type="ARBA" id="ARBA00022692"/>
    </source>
</evidence>
<evidence type="ECO:0000256" key="8">
    <source>
        <dbReference type="SAM" id="Phobius"/>
    </source>
</evidence>
<dbReference type="GO" id="GO:0016020">
    <property type="term" value="C:membrane"/>
    <property type="evidence" value="ECO:0007669"/>
    <property type="project" value="UniProtKB-SubCell"/>
</dbReference>
<evidence type="ECO:0000256" key="5">
    <source>
        <dbReference type="ARBA" id="ARBA00022982"/>
    </source>
</evidence>
<sequence length="436" mass="50539">MLYFEKFYIFCFVILTINAGKILSADDCGTKYGCFKIPNDCEDQDCDYLIKWKDNKDSTDFVMKTRALVSNFYYAIGFSYDRKMGDDCVVMCKYASTSSSTIEHYFNPHKEKTSEVLDSKNRSIGLSNLNITLSNDFLVCAFKRQKTAQDNPKYYDLNKMYYLLIAKGYLDPDNEPNDHKKNKYSSSYLIDFKTNYSTNASLVSFNLNKAHAIIMMTTWMILATSGILFSRYFKSFNQDLNCFGVQPWFFYHRLLMFSTVIFSLIGLAAIFYKNDWNWISTSLTTNFIHSVFGIASIGLALLQPIYAAFRPAIDHPKRPIFNWIHRSFGILSYLLAIISIALGLYIYMSGNQWVIVVGWVGWLIFLIILMEISNFKNRTNKEKTCLIKNQENDVEFVNKTSMLNGRLQLYIMIFHLAVTIILVSLIQFFLINQIDN</sequence>
<keyword evidence="6 8" id="KW-1133">Transmembrane helix</keyword>
<evidence type="ECO:0000256" key="4">
    <source>
        <dbReference type="ARBA" id="ARBA00022729"/>
    </source>
</evidence>
<dbReference type="CDD" id="cd09628">
    <property type="entry name" value="DOMON_SDR_2_like"/>
    <property type="match status" value="1"/>
</dbReference>
<feature type="domain" description="Cytochrome b561" evidence="11">
    <location>
        <begin position="173"/>
        <end position="379"/>
    </location>
</feature>
<organism evidence="12 13">
    <name type="scientific">Brachionus calyciflorus</name>
    <dbReference type="NCBI Taxonomy" id="104777"/>
    <lineage>
        <taxon>Eukaryota</taxon>
        <taxon>Metazoa</taxon>
        <taxon>Spiralia</taxon>
        <taxon>Gnathifera</taxon>
        <taxon>Rotifera</taxon>
        <taxon>Eurotatoria</taxon>
        <taxon>Monogononta</taxon>
        <taxon>Pseudotrocha</taxon>
        <taxon>Ploima</taxon>
        <taxon>Brachionidae</taxon>
        <taxon>Brachionus</taxon>
    </lineage>
</organism>
<dbReference type="InterPro" id="IPR006593">
    <property type="entry name" value="Cyt_b561/ferric_Rdtase_TM"/>
</dbReference>
<protein>
    <recommendedName>
        <fullName evidence="14">Ferric-chelate reductase 1</fullName>
    </recommendedName>
</protein>
<dbReference type="Gene3D" id="1.20.120.1770">
    <property type="match status" value="1"/>
</dbReference>
<evidence type="ECO:0000256" key="7">
    <source>
        <dbReference type="ARBA" id="ARBA00023136"/>
    </source>
</evidence>
<evidence type="ECO:0000313" key="12">
    <source>
        <dbReference type="EMBL" id="CAF1037294.1"/>
    </source>
</evidence>
<dbReference type="Pfam" id="PF03188">
    <property type="entry name" value="Cytochrom_B561"/>
    <property type="match status" value="1"/>
</dbReference>
<accession>A0A814JC13</accession>
<evidence type="ECO:0000259" key="10">
    <source>
        <dbReference type="PROSITE" id="PS50836"/>
    </source>
</evidence>
<name>A0A814JC13_9BILA</name>
<evidence type="ECO:0000256" key="1">
    <source>
        <dbReference type="ARBA" id="ARBA00004370"/>
    </source>
</evidence>
<keyword evidence="2" id="KW-0813">Transport</keyword>
<feature type="transmembrane region" description="Helical" evidence="8">
    <location>
        <begin position="353"/>
        <end position="373"/>
    </location>
</feature>
<evidence type="ECO:0000256" key="6">
    <source>
        <dbReference type="ARBA" id="ARBA00022989"/>
    </source>
</evidence>
<feature type="transmembrane region" description="Helical" evidence="8">
    <location>
        <begin position="330"/>
        <end position="347"/>
    </location>
</feature>
<evidence type="ECO:0008006" key="14">
    <source>
        <dbReference type="Google" id="ProtNLM"/>
    </source>
</evidence>
<proteinExistence type="predicted"/>
<feature type="signal peptide" evidence="9">
    <location>
        <begin position="1"/>
        <end position="24"/>
    </location>
</feature>
<feature type="chain" id="PRO_5032439335" description="Ferric-chelate reductase 1" evidence="9">
    <location>
        <begin position="25"/>
        <end position="436"/>
    </location>
</feature>
<dbReference type="OrthoDB" id="2419613at2759"/>
<gene>
    <name evidence="12" type="ORF">OXX778_LOCUS18176</name>
</gene>
<dbReference type="PANTHER" id="PTHR23130">
    <property type="entry name" value="CYTOCHROME B561 AND DOMON DOMAIN-CONTAINING PROTEIN"/>
    <property type="match status" value="1"/>
</dbReference>
<dbReference type="PROSITE" id="PS50836">
    <property type="entry name" value="DOMON"/>
    <property type="match status" value="1"/>
</dbReference>
<keyword evidence="13" id="KW-1185">Reference proteome</keyword>
<dbReference type="InterPro" id="IPR005018">
    <property type="entry name" value="DOMON_domain"/>
</dbReference>
<keyword evidence="5" id="KW-0249">Electron transport</keyword>
<dbReference type="Proteomes" id="UP000663879">
    <property type="component" value="Unassembled WGS sequence"/>
</dbReference>
<evidence type="ECO:0000313" key="13">
    <source>
        <dbReference type="Proteomes" id="UP000663879"/>
    </source>
</evidence>
<dbReference type="AlphaFoldDB" id="A0A814JC13"/>
<dbReference type="PANTHER" id="PTHR23130:SF171">
    <property type="entry name" value="OS01G0895300 PROTEIN"/>
    <property type="match status" value="1"/>
</dbReference>
<comment type="subcellular location">
    <subcellularLocation>
        <location evidence="1">Membrane</location>
    </subcellularLocation>
</comment>
<keyword evidence="3 8" id="KW-0812">Transmembrane</keyword>
<dbReference type="SMART" id="SM00665">
    <property type="entry name" value="B561"/>
    <property type="match status" value="1"/>
</dbReference>